<dbReference type="EMBL" id="JANBPT010000859">
    <property type="protein sequence ID" value="KAJ1912156.1"/>
    <property type="molecule type" value="Genomic_DNA"/>
</dbReference>
<organism evidence="2 3">
    <name type="scientific">Tieghemiomyces parasiticus</name>
    <dbReference type="NCBI Taxonomy" id="78921"/>
    <lineage>
        <taxon>Eukaryota</taxon>
        <taxon>Fungi</taxon>
        <taxon>Fungi incertae sedis</taxon>
        <taxon>Zoopagomycota</taxon>
        <taxon>Kickxellomycotina</taxon>
        <taxon>Dimargaritomycetes</taxon>
        <taxon>Dimargaritales</taxon>
        <taxon>Dimargaritaceae</taxon>
        <taxon>Tieghemiomyces</taxon>
    </lineage>
</organism>
<comment type="caution">
    <text evidence="2">The sequence shown here is derived from an EMBL/GenBank/DDBJ whole genome shotgun (WGS) entry which is preliminary data.</text>
</comment>
<evidence type="ECO:0000313" key="3">
    <source>
        <dbReference type="Proteomes" id="UP001150569"/>
    </source>
</evidence>
<accession>A0A9W8DPK3</accession>
<reference evidence="2" key="1">
    <citation type="submission" date="2022-07" db="EMBL/GenBank/DDBJ databases">
        <title>Phylogenomic reconstructions and comparative analyses of Kickxellomycotina fungi.</title>
        <authorList>
            <person name="Reynolds N.K."/>
            <person name="Stajich J.E."/>
            <person name="Barry K."/>
            <person name="Grigoriev I.V."/>
            <person name="Crous P."/>
            <person name="Smith M.E."/>
        </authorList>
    </citation>
    <scope>NUCLEOTIDE SEQUENCE</scope>
    <source>
        <strain evidence="2">RSA 861</strain>
    </source>
</reference>
<gene>
    <name evidence="2" type="ORF">IWQ60_009790</name>
</gene>
<keyword evidence="3" id="KW-1185">Reference proteome</keyword>
<feature type="region of interest" description="Disordered" evidence="1">
    <location>
        <begin position="137"/>
        <end position="172"/>
    </location>
</feature>
<evidence type="ECO:0000256" key="1">
    <source>
        <dbReference type="SAM" id="MobiDB-lite"/>
    </source>
</evidence>
<sequence>MAFTSTVANPRRVQSAIPFSTDASAFWHSKSATSAFSSPTSDQSPVPVPRALSVVDLPLSDFNFDAIVAPRPKKAFAVPVLQLPVVTSPVVEHNDEACAELQAILGRSASVTSPVASFSTRPLSFDSSYDDLADLSDESSLASNSPSPYYAASPCPSPINRTSNPAPRELTGADYTPAFLRTLSHDTLSSTFRPRSLSVAAGASFQPQLAH</sequence>
<name>A0A9W8DPK3_9FUNG</name>
<feature type="compositionally biased region" description="Low complexity" evidence="1">
    <location>
        <begin position="138"/>
        <end position="154"/>
    </location>
</feature>
<proteinExistence type="predicted"/>
<evidence type="ECO:0000313" key="2">
    <source>
        <dbReference type="EMBL" id="KAJ1912156.1"/>
    </source>
</evidence>
<protein>
    <submittedName>
        <fullName evidence="2">Uncharacterized protein</fullName>
    </submittedName>
</protein>
<dbReference type="AlphaFoldDB" id="A0A9W8DPK3"/>
<dbReference type="Proteomes" id="UP001150569">
    <property type="component" value="Unassembled WGS sequence"/>
</dbReference>